<protein>
    <recommendedName>
        <fullName evidence="3 8">Transaldolase</fullName>
        <ecNumber evidence="3 8">2.2.1.2</ecNumber>
    </recommendedName>
</protein>
<dbReference type="SUPFAM" id="SSF51695">
    <property type="entry name" value="PLC-like phosphodiesterases"/>
    <property type="match status" value="1"/>
</dbReference>
<dbReference type="InterPro" id="IPR004730">
    <property type="entry name" value="Transaldolase_1"/>
</dbReference>
<keyword evidence="6" id="KW-0704">Schiff base</keyword>
<evidence type="ECO:0000256" key="4">
    <source>
        <dbReference type="ARBA" id="ARBA00022679"/>
    </source>
</evidence>
<dbReference type="GO" id="GO:0005737">
    <property type="term" value="C:cytoplasm"/>
    <property type="evidence" value="ECO:0007669"/>
    <property type="project" value="InterPro"/>
</dbReference>
<dbReference type="GO" id="GO:0009052">
    <property type="term" value="P:pentose-phosphate shunt, non-oxidative branch"/>
    <property type="evidence" value="ECO:0007669"/>
    <property type="project" value="TreeGrafter"/>
</dbReference>
<gene>
    <name evidence="9" type="ORF">CLUMA_CG020986</name>
</gene>
<organism evidence="9 10">
    <name type="scientific">Clunio marinus</name>
    <dbReference type="NCBI Taxonomy" id="568069"/>
    <lineage>
        <taxon>Eukaryota</taxon>
        <taxon>Metazoa</taxon>
        <taxon>Ecdysozoa</taxon>
        <taxon>Arthropoda</taxon>
        <taxon>Hexapoda</taxon>
        <taxon>Insecta</taxon>
        <taxon>Pterygota</taxon>
        <taxon>Neoptera</taxon>
        <taxon>Endopterygota</taxon>
        <taxon>Diptera</taxon>
        <taxon>Nematocera</taxon>
        <taxon>Chironomoidea</taxon>
        <taxon>Chironomidae</taxon>
        <taxon>Clunio</taxon>
    </lineage>
</organism>
<evidence type="ECO:0000256" key="8">
    <source>
        <dbReference type="RuleBase" id="RU000501"/>
    </source>
</evidence>
<keyword evidence="4 8" id="KW-0808">Transferase</keyword>
<dbReference type="PANTHER" id="PTHR10683:SF18">
    <property type="entry name" value="TRANSALDOLASE"/>
    <property type="match status" value="1"/>
</dbReference>
<dbReference type="PANTHER" id="PTHR10683">
    <property type="entry name" value="TRANSALDOLASE"/>
    <property type="match status" value="1"/>
</dbReference>
<comment type="pathway">
    <text evidence="1 8">Carbohydrate degradation; pentose phosphate pathway; D-glyceraldehyde 3-phosphate and beta-D-fructose 6-phosphate from D-ribose 5-phosphate and D-xylulose 5-phosphate (non-oxidative stage): step 2/3.</text>
</comment>
<keyword evidence="10" id="KW-1185">Reference proteome</keyword>
<dbReference type="PROSITE" id="PS01054">
    <property type="entry name" value="TRANSALDOLASE_1"/>
    <property type="match status" value="1"/>
</dbReference>
<evidence type="ECO:0000256" key="3">
    <source>
        <dbReference type="ARBA" id="ARBA00013151"/>
    </source>
</evidence>
<dbReference type="InterPro" id="IPR001585">
    <property type="entry name" value="TAL/FSA"/>
</dbReference>
<dbReference type="FunFam" id="3.20.20.70:FF:000088">
    <property type="entry name" value="Transaldolase"/>
    <property type="match status" value="1"/>
</dbReference>
<dbReference type="SUPFAM" id="SSF51569">
    <property type="entry name" value="Aldolase"/>
    <property type="match status" value="1"/>
</dbReference>
<dbReference type="NCBIfam" id="TIGR00874">
    <property type="entry name" value="talAB"/>
    <property type="match status" value="1"/>
</dbReference>
<dbReference type="InterPro" id="IPR017946">
    <property type="entry name" value="PLC-like_Pdiesterase_TIM-brl"/>
</dbReference>
<dbReference type="NCBIfam" id="NF009001">
    <property type="entry name" value="PRK12346.1"/>
    <property type="match status" value="1"/>
</dbReference>
<dbReference type="GO" id="GO:0005975">
    <property type="term" value="P:carbohydrate metabolic process"/>
    <property type="evidence" value="ECO:0007669"/>
    <property type="project" value="InterPro"/>
</dbReference>
<accession>A0A1J1J8X5</accession>
<reference evidence="9 10" key="1">
    <citation type="submission" date="2015-04" db="EMBL/GenBank/DDBJ databases">
        <authorList>
            <person name="Syromyatnikov M.Y."/>
            <person name="Popov V.N."/>
        </authorList>
    </citation>
    <scope>NUCLEOTIDE SEQUENCE [LARGE SCALE GENOMIC DNA]</scope>
</reference>
<proteinExistence type="inferred from homology"/>
<dbReference type="Gene3D" id="3.20.20.190">
    <property type="entry name" value="Phosphatidylinositol (PI) phosphodiesterase"/>
    <property type="match status" value="1"/>
</dbReference>
<evidence type="ECO:0000256" key="6">
    <source>
        <dbReference type="ARBA" id="ARBA00023270"/>
    </source>
</evidence>
<dbReference type="OrthoDB" id="2015515at2759"/>
<evidence type="ECO:0000313" key="9">
    <source>
        <dbReference type="EMBL" id="CRL07974.1"/>
    </source>
</evidence>
<dbReference type="HAMAP" id="MF_00492">
    <property type="entry name" value="Transaldolase_1"/>
    <property type="match status" value="1"/>
</dbReference>
<dbReference type="EMBL" id="CVRI01000074">
    <property type="protein sequence ID" value="CRL07974.1"/>
    <property type="molecule type" value="Genomic_DNA"/>
</dbReference>
<comment type="catalytic activity">
    <reaction evidence="7 8">
        <text>D-sedoheptulose 7-phosphate + D-glyceraldehyde 3-phosphate = D-erythrose 4-phosphate + beta-D-fructose 6-phosphate</text>
        <dbReference type="Rhea" id="RHEA:17053"/>
        <dbReference type="ChEBI" id="CHEBI:16897"/>
        <dbReference type="ChEBI" id="CHEBI:57483"/>
        <dbReference type="ChEBI" id="CHEBI:57634"/>
        <dbReference type="ChEBI" id="CHEBI:59776"/>
        <dbReference type="EC" id="2.2.1.2"/>
    </reaction>
</comment>
<dbReference type="STRING" id="568069.A0A1J1J8X5"/>
<evidence type="ECO:0000256" key="1">
    <source>
        <dbReference type="ARBA" id="ARBA00004857"/>
    </source>
</evidence>
<dbReference type="Pfam" id="PF00923">
    <property type="entry name" value="TAL_FSA"/>
    <property type="match status" value="1"/>
</dbReference>
<dbReference type="GO" id="GO:0008081">
    <property type="term" value="F:phosphoric diester hydrolase activity"/>
    <property type="evidence" value="ECO:0007669"/>
    <property type="project" value="InterPro"/>
</dbReference>
<keyword evidence="5 8" id="KW-0570">Pentose shunt</keyword>
<dbReference type="PROSITE" id="PS50007">
    <property type="entry name" value="PIPLC_X_DOMAIN"/>
    <property type="match status" value="1"/>
</dbReference>
<evidence type="ECO:0000256" key="7">
    <source>
        <dbReference type="ARBA" id="ARBA00048810"/>
    </source>
</evidence>
<dbReference type="EC" id="2.2.1.2" evidence="3 8"/>
<evidence type="ECO:0000256" key="2">
    <source>
        <dbReference type="ARBA" id="ARBA00008012"/>
    </source>
</evidence>
<name>A0A1J1J8X5_9DIPT</name>
<dbReference type="Proteomes" id="UP000183832">
    <property type="component" value="Unassembled WGS sequence"/>
</dbReference>
<comment type="function">
    <text evidence="8">Catalyzes the rate-limiting step of the non-oxidative phase in the pentose phosphate pathway. Catalyzes the reversible conversion of sedheptulose-7-phosphate and D-glyceraldehyde 3-phosphate into erythrose-4-phosphate and beta-D-fructose 6-phosphate.</text>
</comment>
<evidence type="ECO:0000256" key="5">
    <source>
        <dbReference type="ARBA" id="ARBA00023126"/>
    </source>
</evidence>
<dbReference type="AlphaFoldDB" id="A0A1J1J8X5"/>
<evidence type="ECO:0000313" key="10">
    <source>
        <dbReference type="Proteomes" id="UP000183832"/>
    </source>
</evidence>
<comment type="similarity">
    <text evidence="2">Belongs to the transaldolase family. Type 1 subfamily.</text>
</comment>
<dbReference type="UniPathway" id="UPA00115">
    <property type="reaction ID" value="UER00414"/>
</dbReference>
<dbReference type="PROSITE" id="PS00958">
    <property type="entry name" value="TRANSALDOLASE_2"/>
    <property type="match status" value="1"/>
</dbReference>
<dbReference type="GO" id="GO:0006629">
    <property type="term" value="P:lipid metabolic process"/>
    <property type="evidence" value="ECO:0007669"/>
    <property type="project" value="InterPro"/>
</dbReference>
<dbReference type="InterPro" id="IPR013785">
    <property type="entry name" value="Aldolase_TIM"/>
</dbReference>
<dbReference type="GO" id="GO:0004801">
    <property type="term" value="F:transaldolase activity"/>
    <property type="evidence" value="ECO:0007669"/>
    <property type="project" value="UniProtKB-EC"/>
</dbReference>
<dbReference type="InterPro" id="IPR018225">
    <property type="entry name" value="Transaldolase_AS"/>
</dbReference>
<dbReference type="CDD" id="cd00957">
    <property type="entry name" value="Transaldolase_TalAB"/>
    <property type="match status" value="1"/>
</dbReference>
<dbReference type="Gene3D" id="3.20.20.70">
    <property type="entry name" value="Aldolase class I"/>
    <property type="match status" value="1"/>
</dbReference>
<sequence length="759" mass="86361">MSVDQTNQQQHKKPSMSVLEQLKAVTTIVADTGDFEAIKEFRPTDATTNPSLILAASKIEKYSKVIDQAVDYAKSIHANNANDQVTEAVDRLFVLFGYEILKVIPGRVSTEVDARLSFDRDASIKKAIKFVEMYEKLGISRDRILIKLASTWEGIEAARILEKDHNIHCNLTLLFSFAQAVACAEAGVTLISPFVGRILDWHKKNNPGTSYDGAADPGVISVTGIYNYYKKFGYKTVVMGASFRNTGEIKELAGCDLLTISPALLKELDSSNDNISIKLTSENARNSNVEKISMNEKVFRWMLNEDQMATEKLSEGIRNFAADSKKLETLLKERIAGKNFFHVLVSKSSQDEYQSVYLSINPINHNVEVNWFNMDVNITQPTVLITNAAVINASVEADQGKNRWVFNNDAKLLFESILKTSNGRLSTGISHDFTQHRRLDYSTGCYNFWWTLISDGVIVKSGCTRTNAFWMQDYRDQFGDRKFRQLFIPGTHDSASYKYNFDPNQMETLVTRYSLTQDDDILSQLIHGIRYLDLRIGYYRSNSDKFWANHGISRLHPLTDILNLVKEFVDATNEIVILDFQEFPVGFGRGIDVHKQFAFFLFQQLEHYAVDPELTWDASLNDIWKTGKRIIIAYDYHRLVQTENLGILWYSVRQRWGKVKDGPTQLVNFLEQSRLNASKEFQTSRPFAEMAELTPEAVDVLTNRYGGLRSMADLVNWHVSKLYNGNFGAGANVVAVDFYRSTNIVDIAIKWNQKKFPKN</sequence>